<name>A0A1H6VHI7_9BACT</name>
<dbReference type="EMBL" id="FNZH01000002">
    <property type="protein sequence ID" value="SEJ04058.1"/>
    <property type="molecule type" value="Genomic_DNA"/>
</dbReference>
<dbReference type="STRING" id="1416801.SAMN05192553_10280"/>
<protein>
    <submittedName>
        <fullName evidence="1">Uncharacterized protein</fullName>
    </submittedName>
</protein>
<dbReference type="AlphaFoldDB" id="A0A1H6VHI7"/>
<dbReference type="Proteomes" id="UP000199403">
    <property type="component" value="Unassembled WGS sequence"/>
</dbReference>
<gene>
    <name evidence="1" type="ORF">SAMN05192553_10280</name>
</gene>
<accession>A0A1H6VHI7</accession>
<evidence type="ECO:0000313" key="2">
    <source>
        <dbReference type="Proteomes" id="UP000199403"/>
    </source>
</evidence>
<proteinExistence type="predicted"/>
<organism evidence="1 2">
    <name type="scientific">Cyclobacterium xiamenense</name>
    <dbReference type="NCBI Taxonomy" id="1297121"/>
    <lineage>
        <taxon>Bacteria</taxon>
        <taxon>Pseudomonadati</taxon>
        <taxon>Bacteroidota</taxon>
        <taxon>Cytophagia</taxon>
        <taxon>Cytophagales</taxon>
        <taxon>Cyclobacteriaceae</taxon>
        <taxon>Cyclobacterium</taxon>
    </lineage>
</organism>
<reference evidence="2" key="1">
    <citation type="submission" date="2016-10" db="EMBL/GenBank/DDBJ databases">
        <authorList>
            <person name="Varghese N."/>
            <person name="Submissions S."/>
        </authorList>
    </citation>
    <scope>NUCLEOTIDE SEQUENCE [LARGE SCALE GENOMIC DNA]</scope>
    <source>
        <strain evidence="2">IBRC-M 10761</strain>
    </source>
</reference>
<keyword evidence="2" id="KW-1185">Reference proteome</keyword>
<sequence length="59" mass="6567">MTGTKFFLFGRPPTAIHSVTVIQGIDVKLINISDLVKTKKASGRYTDLDDLENLKSNEE</sequence>
<evidence type="ECO:0000313" key="1">
    <source>
        <dbReference type="EMBL" id="SEJ04058.1"/>
    </source>
</evidence>